<feature type="domain" description="Protein kinase" evidence="1">
    <location>
        <begin position="112"/>
        <end position="383"/>
    </location>
</feature>
<dbReference type="Proteomes" id="UP001197093">
    <property type="component" value="Unassembled WGS sequence"/>
</dbReference>
<evidence type="ECO:0000313" key="3">
    <source>
        <dbReference type="Proteomes" id="UP001197093"/>
    </source>
</evidence>
<dbReference type="AlphaFoldDB" id="A0AAD4EUD8"/>
<dbReference type="SMART" id="SM00220">
    <property type="entry name" value="S_TKc"/>
    <property type="match status" value="1"/>
</dbReference>
<organism evidence="2 3">
    <name type="scientific">Staphylotrichum longicolle</name>
    <dbReference type="NCBI Taxonomy" id="669026"/>
    <lineage>
        <taxon>Eukaryota</taxon>
        <taxon>Fungi</taxon>
        <taxon>Dikarya</taxon>
        <taxon>Ascomycota</taxon>
        <taxon>Pezizomycotina</taxon>
        <taxon>Sordariomycetes</taxon>
        <taxon>Sordariomycetidae</taxon>
        <taxon>Sordariales</taxon>
        <taxon>Chaetomiaceae</taxon>
        <taxon>Staphylotrichum</taxon>
    </lineage>
</organism>
<evidence type="ECO:0000259" key="1">
    <source>
        <dbReference type="PROSITE" id="PS50011"/>
    </source>
</evidence>
<dbReference type="EMBL" id="JAHCVI010000003">
    <property type="protein sequence ID" value="KAG7287571.1"/>
    <property type="molecule type" value="Genomic_DNA"/>
</dbReference>
<dbReference type="PROSITE" id="PS50011">
    <property type="entry name" value="PROTEIN_KINASE_DOM"/>
    <property type="match status" value="1"/>
</dbReference>
<name>A0AAD4EUD8_9PEZI</name>
<dbReference type="GO" id="GO:0004672">
    <property type="term" value="F:protein kinase activity"/>
    <property type="evidence" value="ECO:0007669"/>
    <property type="project" value="InterPro"/>
</dbReference>
<proteinExistence type="predicted"/>
<evidence type="ECO:0000313" key="2">
    <source>
        <dbReference type="EMBL" id="KAG7287571.1"/>
    </source>
</evidence>
<accession>A0AAD4EUD8</accession>
<gene>
    <name evidence="2" type="ORF">NEMBOFW57_007083</name>
</gene>
<keyword evidence="3" id="KW-1185">Reference proteome</keyword>
<dbReference type="InterPro" id="IPR011009">
    <property type="entry name" value="Kinase-like_dom_sf"/>
</dbReference>
<dbReference type="InterPro" id="IPR000719">
    <property type="entry name" value="Prot_kinase_dom"/>
</dbReference>
<protein>
    <recommendedName>
        <fullName evidence="1">Protein kinase domain-containing protein</fullName>
    </recommendedName>
</protein>
<dbReference type="Gene3D" id="1.10.510.10">
    <property type="entry name" value="Transferase(Phosphotransferase) domain 1"/>
    <property type="match status" value="1"/>
</dbReference>
<reference evidence="2" key="1">
    <citation type="submission" date="2023-02" db="EMBL/GenBank/DDBJ databases">
        <authorList>
            <person name="Palmer J.M."/>
        </authorList>
    </citation>
    <scope>NUCLEOTIDE SEQUENCE</scope>
    <source>
        <strain evidence="2">FW57</strain>
    </source>
</reference>
<sequence>MPIEDRFRFWCTQGAIKPGGPSDWAICDVDQRRVITVRMDEEQDSEDVALGYFKRHVESLGPDITLIHLAPNGDVVSVSTDLMDDTTLTMCYPSLNLVQAPEGVQTILRSDLRELDRFITNVDLVSYQSTDTTPPTTKKAVFKYYWQEQFMEQRWDELNLWVRLPSHPNIVPIDRIVLDEVRGGVVGFTTPYIPGGNLEDNTSRPFKLKWAKQLMQVVDDLNLRYGISHQDVVPRNLLIDEDADNIMLYDFNVAAQIGRDRGLGFLHYWDVRDDVRAVIFTIYELITRDFHFRQQDWRELDLSTVQDVEWVLHPDVTLDHPVSEYRALLNAWVKGREQGVQVTMYTEAPHYIDWPLLEKLEPERTLQGDYHLLASGKLLDPVE</sequence>
<comment type="caution">
    <text evidence="2">The sequence shown here is derived from an EMBL/GenBank/DDBJ whole genome shotgun (WGS) entry which is preliminary data.</text>
</comment>
<dbReference type="SUPFAM" id="SSF56112">
    <property type="entry name" value="Protein kinase-like (PK-like)"/>
    <property type="match status" value="1"/>
</dbReference>
<dbReference type="GO" id="GO:0005524">
    <property type="term" value="F:ATP binding"/>
    <property type="evidence" value="ECO:0007669"/>
    <property type="project" value="InterPro"/>
</dbReference>